<dbReference type="AlphaFoldDB" id="A0A1G9V7S9"/>
<dbReference type="Proteomes" id="UP000198704">
    <property type="component" value="Unassembled WGS sequence"/>
</dbReference>
<dbReference type="GO" id="GO:0003677">
    <property type="term" value="F:DNA binding"/>
    <property type="evidence" value="ECO:0007669"/>
    <property type="project" value="InterPro"/>
</dbReference>
<name>A0A1G9V7S9_9HYPH</name>
<organism evidence="2 3">
    <name type="scientific">Methylobacterium phyllostachyos</name>
    <dbReference type="NCBI Taxonomy" id="582672"/>
    <lineage>
        <taxon>Bacteria</taxon>
        <taxon>Pseudomonadati</taxon>
        <taxon>Pseudomonadota</taxon>
        <taxon>Alphaproteobacteria</taxon>
        <taxon>Hyphomicrobiales</taxon>
        <taxon>Methylobacteriaceae</taxon>
        <taxon>Methylobacterium</taxon>
    </lineage>
</organism>
<evidence type="ECO:0000313" key="2">
    <source>
        <dbReference type="EMBL" id="SDM68268.1"/>
    </source>
</evidence>
<dbReference type="SMART" id="SM01040">
    <property type="entry name" value="Bro-N"/>
    <property type="match status" value="1"/>
</dbReference>
<reference evidence="3" key="1">
    <citation type="submission" date="2016-10" db="EMBL/GenBank/DDBJ databases">
        <authorList>
            <person name="Varghese N."/>
            <person name="Submissions S."/>
        </authorList>
    </citation>
    <scope>NUCLEOTIDE SEQUENCE [LARGE SCALE GENOMIC DNA]</scope>
    <source>
        <strain evidence="3">BL47</strain>
    </source>
</reference>
<dbReference type="PANTHER" id="PTHR36180">
    <property type="entry name" value="DNA-BINDING PROTEIN-RELATED-RELATED"/>
    <property type="match status" value="1"/>
</dbReference>
<dbReference type="PROSITE" id="PS51750">
    <property type="entry name" value="BRO_N"/>
    <property type="match status" value="1"/>
</dbReference>
<dbReference type="InterPro" id="IPR005039">
    <property type="entry name" value="Ant_C"/>
</dbReference>
<dbReference type="PANTHER" id="PTHR36180:SF2">
    <property type="entry name" value="BRO FAMILY PROTEIN"/>
    <property type="match status" value="1"/>
</dbReference>
<dbReference type="STRING" id="582672.SAMN05216360_103100"/>
<dbReference type="Pfam" id="PF02498">
    <property type="entry name" value="Bro-N"/>
    <property type="match status" value="1"/>
</dbReference>
<dbReference type="InterPro" id="IPR003497">
    <property type="entry name" value="BRO_N_domain"/>
</dbReference>
<sequence>MADTHSTTLPALVAHEGPAGPAFRFDGRWLRVYIREDGEPVFDARDVYRELGYSEAAALTRRLDPDEKGLHSVQTPGGMQEVSVVTEPGLYRAIASRRQVTTLGVAMSDRVQRFQPWVFHKVLPTIRKTGSYGRPAAPSMPAMVEFLKNPSAVMEVLGHYASDNMRLAGVVERQAEALAVAEPKVEAFDALMAAEGLLTLSNAGRAIGADHEPWFRWLREVYLFHEGGALMPRAQFRKMGVFEIRTREVGGMILPQTYVTPRGLEYLRRRWADKVATDARVALVVRAQATLDL</sequence>
<proteinExistence type="predicted"/>
<accession>A0A1G9V7S9</accession>
<dbReference type="OrthoDB" id="9808959at2"/>
<dbReference type="EMBL" id="FNHS01000003">
    <property type="protein sequence ID" value="SDM68268.1"/>
    <property type="molecule type" value="Genomic_DNA"/>
</dbReference>
<evidence type="ECO:0000259" key="1">
    <source>
        <dbReference type="PROSITE" id="PS51750"/>
    </source>
</evidence>
<dbReference type="Pfam" id="PF03374">
    <property type="entry name" value="ANT"/>
    <property type="match status" value="1"/>
</dbReference>
<gene>
    <name evidence="2" type="ORF">SAMN05216360_103100</name>
</gene>
<keyword evidence="3" id="KW-1185">Reference proteome</keyword>
<feature type="domain" description="Bro-N" evidence="1">
    <location>
        <begin position="14"/>
        <end position="130"/>
    </location>
</feature>
<evidence type="ECO:0000313" key="3">
    <source>
        <dbReference type="Proteomes" id="UP000198704"/>
    </source>
</evidence>
<protein>
    <submittedName>
        <fullName evidence="2">Anti-repressor protein</fullName>
    </submittedName>
</protein>